<keyword evidence="4" id="KW-0206">Cytoskeleton</keyword>
<dbReference type="PANTHER" id="PTHR47968:SF71">
    <property type="entry name" value="KINESIN-LIKE PROTEIN"/>
    <property type="match status" value="1"/>
</dbReference>
<dbReference type="InterPro" id="IPR001752">
    <property type="entry name" value="Kinesin_motor_dom"/>
</dbReference>
<feature type="region of interest" description="Disordered" evidence="8">
    <location>
        <begin position="274"/>
        <end position="296"/>
    </location>
</feature>
<sequence length="581" mass="63393">MASPAANPPSGDLTDPWRVHIQASAVRYHKTLPAEWAELVLRLCLTIPHYLLFLSLQIYVKQQDRVVGITQDLQMAKMSLIDLAGSERASATNTKGERLREGANINRSLLALINVINALADAKSRKSHIPYRDSKLTRLLKDSLGGNCRTIMIAAISPSALAYEDTYNTLKYANRAKEIKLSLKSNVLSLDCHISKYAAICEQLKAEVANLRERLHAYERNAQDPAPHVPAPQAQSSPWQVELLSSLEKPLSGGSKHRAFHPLLRCPQGPCPDALVASSSGPLQEGSPEPEVPEEGNQEMVMQQQELQARPPVQHQGLGAVEQKTRKPGALPRDQTERLVVAVLQVAQRQYALLQAANLLTPAMVCEFEELERRVGVRRQCSWCAHPPVAPGLLESVAIPSAYGLCRRSTSPTQVKGRPAAERAAPMTRSLTRSLQEPWLPPGPSSEAPCPPTKKRRRSEMSSPSSAGASPTPKPQAKRQRKRSLPGQPRGSPTESAGVLRRVPSCVPKACPSTVTRTRVPLTTSAAQNCCTPAALPVRDLNTTFDLAEDGCPSGVASPVTFPGWENVQYHFKKPEGPFMP</sequence>
<comment type="similarity">
    <text evidence="5 6">Belongs to the TRAFAC class myosin-kinesin ATPase superfamily. Kinesin family.</text>
</comment>
<dbReference type="Ensembl" id="ENSPSIT00000013774.1">
    <property type="protein sequence ID" value="ENSPSIP00000013710.1"/>
    <property type="gene ID" value="ENSPSIG00000012265.1"/>
</dbReference>
<keyword evidence="4" id="KW-0963">Cytoplasm</keyword>
<dbReference type="InterPro" id="IPR036961">
    <property type="entry name" value="Kinesin_motor_dom_sf"/>
</dbReference>
<dbReference type="GeneTree" id="ENSGT00940000161200"/>
<evidence type="ECO:0000256" key="3">
    <source>
        <dbReference type="ARBA" id="ARBA00022840"/>
    </source>
</evidence>
<dbReference type="PROSITE" id="PS00411">
    <property type="entry name" value="KINESIN_MOTOR_1"/>
    <property type="match status" value="1"/>
</dbReference>
<dbReference type="PANTHER" id="PTHR47968">
    <property type="entry name" value="CENTROMERE PROTEIN E"/>
    <property type="match status" value="1"/>
</dbReference>
<feature type="compositionally biased region" description="Pro residues" evidence="8">
    <location>
        <begin position="439"/>
        <end position="452"/>
    </location>
</feature>
<evidence type="ECO:0000256" key="1">
    <source>
        <dbReference type="ARBA" id="ARBA00004245"/>
    </source>
</evidence>
<evidence type="ECO:0000313" key="10">
    <source>
        <dbReference type="Ensembl" id="ENSPSIP00000013710.1"/>
    </source>
</evidence>
<dbReference type="EMBL" id="AGCU01002792">
    <property type="status" value="NOT_ANNOTATED_CDS"/>
    <property type="molecule type" value="Genomic_DNA"/>
</dbReference>
<organism evidence="10 11">
    <name type="scientific">Pelodiscus sinensis</name>
    <name type="common">Chinese softshell turtle</name>
    <name type="synonym">Trionyx sinensis</name>
    <dbReference type="NCBI Taxonomy" id="13735"/>
    <lineage>
        <taxon>Eukaryota</taxon>
        <taxon>Metazoa</taxon>
        <taxon>Chordata</taxon>
        <taxon>Craniata</taxon>
        <taxon>Vertebrata</taxon>
        <taxon>Euteleostomi</taxon>
        <taxon>Archelosauria</taxon>
        <taxon>Testudinata</taxon>
        <taxon>Testudines</taxon>
        <taxon>Cryptodira</taxon>
        <taxon>Trionychia</taxon>
        <taxon>Trionychidae</taxon>
        <taxon>Pelodiscus</taxon>
    </lineage>
</organism>
<dbReference type="Pfam" id="PF00225">
    <property type="entry name" value="Kinesin"/>
    <property type="match status" value="1"/>
</dbReference>
<dbReference type="PROSITE" id="PS50067">
    <property type="entry name" value="KINESIN_MOTOR_2"/>
    <property type="match status" value="1"/>
</dbReference>
<evidence type="ECO:0000256" key="8">
    <source>
        <dbReference type="SAM" id="MobiDB-lite"/>
    </source>
</evidence>
<evidence type="ECO:0000313" key="11">
    <source>
        <dbReference type="Proteomes" id="UP000007267"/>
    </source>
</evidence>
<dbReference type="SMART" id="SM00129">
    <property type="entry name" value="KISc"/>
    <property type="match status" value="1"/>
</dbReference>
<dbReference type="AlphaFoldDB" id="K7G0A0"/>
<reference evidence="11" key="2">
    <citation type="journal article" date="2013" name="Nat. Genet.">
        <title>The draft genomes of soft-shell turtle and green sea turtle yield insights into the development and evolution of the turtle-specific body plan.</title>
        <authorList>
            <person name="Wang Z."/>
            <person name="Pascual-Anaya J."/>
            <person name="Zadissa A."/>
            <person name="Li W."/>
            <person name="Niimura Y."/>
            <person name="Huang Z."/>
            <person name="Li C."/>
            <person name="White S."/>
            <person name="Xiong Z."/>
            <person name="Fang D."/>
            <person name="Wang B."/>
            <person name="Ming Y."/>
            <person name="Chen Y."/>
            <person name="Zheng Y."/>
            <person name="Kuraku S."/>
            <person name="Pignatelli M."/>
            <person name="Herrero J."/>
            <person name="Beal K."/>
            <person name="Nozawa M."/>
            <person name="Li Q."/>
            <person name="Wang J."/>
            <person name="Zhang H."/>
            <person name="Yu L."/>
            <person name="Shigenobu S."/>
            <person name="Wang J."/>
            <person name="Liu J."/>
            <person name="Flicek P."/>
            <person name="Searle S."/>
            <person name="Wang J."/>
            <person name="Kuratani S."/>
            <person name="Yin Y."/>
            <person name="Aken B."/>
            <person name="Zhang G."/>
            <person name="Irie N."/>
        </authorList>
    </citation>
    <scope>NUCLEOTIDE SEQUENCE [LARGE SCALE GENOMIC DNA]</scope>
    <source>
        <strain evidence="11">Daiwa-1</strain>
    </source>
</reference>
<feature type="region of interest" description="Disordered" evidence="8">
    <location>
        <begin position="408"/>
        <end position="501"/>
    </location>
</feature>
<reference evidence="10" key="4">
    <citation type="submission" date="2025-09" db="UniProtKB">
        <authorList>
            <consortium name="Ensembl"/>
        </authorList>
    </citation>
    <scope>IDENTIFICATION</scope>
</reference>
<comment type="subcellular location">
    <subcellularLocation>
        <location evidence="1">Cytoplasm</location>
        <location evidence="1">Cytoskeleton</location>
    </subcellularLocation>
</comment>
<proteinExistence type="inferred from homology"/>
<dbReference type="GO" id="GO:0005874">
    <property type="term" value="C:microtubule"/>
    <property type="evidence" value="ECO:0007669"/>
    <property type="project" value="UniProtKB-KW"/>
</dbReference>
<dbReference type="EMBL" id="AGCU01002789">
    <property type="status" value="NOT_ANNOTATED_CDS"/>
    <property type="molecule type" value="Genomic_DNA"/>
</dbReference>
<evidence type="ECO:0000256" key="5">
    <source>
        <dbReference type="PROSITE-ProRule" id="PRU00283"/>
    </source>
</evidence>
<dbReference type="GO" id="GO:0005524">
    <property type="term" value="F:ATP binding"/>
    <property type="evidence" value="ECO:0007669"/>
    <property type="project" value="UniProtKB-KW"/>
</dbReference>
<evidence type="ECO:0000256" key="7">
    <source>
        <dbReference type="SAM" id="Coils"/>
    </source>
</evidence>
<dbReference type="Proteomes" id="UP000007267">
    <property type="component" value="Unassembled WGS sequence"/>
</dbReference>
<accession>K7G0A0</accession>
<comment type="caution">
    <text evidence="5">Lacks conserved residue(s) required for the propagation of feature annotation.</text>
</comment>
<dbReference type="Gene3D" id="3.40.850.10">
    <property type="entry name" value="Kinesin motor domain"/>
    <property type="match status" value="1"/>
</dbReference>
<keyword evidence="3 6" id="KW-0067">ATP-binding</keyword>
<dbReference type="SUPFAM" id="SSF52540">
    <property type="entry name" value="P-loop containing nucleoside triphosphate hydrolases"/>
    <property type="match status" value="1"/>
</dbReference>
<dbReference type="InterPro" id="IPR027640">
    <property type="entry name" value="Kinesin-like_fam"/>
</dbReference>
<dbReference type="GO" id="GO:0003777">
    <property type="term" value="F:microtubule motor activity"/>
    <property type="evidence" value="ECO:0007669"/>
    <property type="project" value="InterPro"/>
</dbReference>
<dbReference type="EMBL" id="AGCU01002791">
    <property type="status" value="NOT_ANNOTATED_CDS"/>
    <property type="molecule type" value="Genomic_DNA"/>
</dbReference>
<keyword evidence="6" id="KW-0505">Motor protein</keyword>
<evidence type="ECO:0000256" key="6">
    <source>
        <dbReference type="RuleBase" id="RU000394"/>
    </source>
</evidence>
<keyword evidence="6" id="KW-0493">Microtubule</keyword>
<reference evidence="10" key="3">
    <citation type="submission" date="2025-08" db="UniProtKB">
        <authorList>
            <consortium name="Ensembl"/>
        </authorList>
    </citation>
    <scope>IDENTIFICATION</scope>
</reference>
<reference evidence="11" key="1">
    <citation type="submission" date="2011-10" db="EMBL/GenBank/DDBJ databases">
        <authorList>
            <consortium name="Soft-shell Turtle Genome Consortium"/>
        </authorList>
    </citation>
    <scope>NUCLEOTIDE SEQUENCE [LARGE SCALE GENOMIC DNA]</scope>
    <source>
        <strain evidence="11">Daiwa-1</strain>
    </source>
</reference>
<protein>
    <recommendedName>
        <fullName evidence="6">Kinesin-like protein</fullName>
    </recommendedName>
</protein>
<keyword evidence="2 6" id="KW-0547">Nucleotide-binding</keyword>
<evidence type="ECO:0000259" key="9">
    <source>
        <dbReference type="PROSITE" id="PS50067"/>
    </source>
</evidence>
<evidence type="ECO:0000256" key="4">
    <source>
        <dbReference type="ARBA" id="ARBA00023212"/>
    </source>
</evidence>
<keyword evidence="11" id="KW-1185">Reference proteome</keyword>
<feature type="coiled-coil region" evidence="7">
    <location>
        <begin position="194"/>
        <end position="221"/>
    </location>
</feature>
<dbReference type="GO" id="GO:0008017">
    <property type="term" value="F:microtubule binding"/>
    <property type="evidence" value="ECO:0007669"/>
    <property type="project" value="InterPro"/>
</dbReference>
<feature type="compositionally biased region" description="Low complexity" evidence="8">
    <location>
        <begin position="461"/>
        <end position="471"/>
    </location>
</feature>
<dbReference type="HOGENOM" id="CLU_469770_0_0_1"/>
<evidence type="ECO:0000256" key="2">
    <source>
        <dbReference type="ARBA" id="ARBA00022741"/>
    </source>
</evidence>
<keyword evidence="7" id="KW-0175">Coiled coil</keyword>
<feature type="domain" description="Kinesin motor" evidence="9">
    <location>
        <begin position="1"/>
        <end position="179"/>
    </location>
</feature>
<dbReference type="EMBL" id="AGCU01002790">
    <property type="status" value="NOT_ANNOTATED_CDS"/>
    <property type="molecule type" value="Genomic_DNA"/>
</dbReference>
<dbReference type="EMBL" id="AGCU01002793">
    <property type="status" value="NOT_ANNOTATED_CDS"/>
    <property type="molecule type" value="Genomic_DNA"/>
</dbReference>
<dbReference type="GO" id="GO:0007018">
    <property type="term" value="P:microtubule-based movement"/>
    <property type="evidence" value="ECO:0007669"/>
    <property type="project" value="InterPro"/>
</dbReference>
<dbReference type="InterPro" id="IPR019821">
    <property type="entry name" value="Kinesin_motor_CS"/>
</dbReference>
<dbReference type="InterPro" id="IPR027417">
    <property type="entry name" value="P-loop_NTPase"/>
</dbReference>
<name>K7G0A0_PELSI</name>
<dbReference type="PRINTS" id="PR00380">
    <property type="entry name" value="KINESINHEAVY"/>
</dbReference>